<sequence length="115" mass="13267">MDQFVGGYRWPLHEGKEFDRPEIVSKCRSFCSYRQSRASSRLLTNHLCTSSLNHSTKNPTGINLAFRSILLNDFAVLVVMIAYLRPLKYARDHFIGSACTRYQCMSGLRLWMDSI</sequence>
<organism evidence="1 2">
    <name type="scientific">Ficus carica</name>
    <name type="common">Common fig</name>
    <dbReference type="NCBI Taxonomy" id="3494"/>
    <lineage>
        <taxon>Eukaryota</taxon>
        <taxon>Viridiplantae</taxon>
        <taxon>Streptophyta</taxon>
        <taxon>Embryophyta</taxon>
        <taxon>Tracheophyta</taxon>
        <taxon>Spermatophyta</taxon>
        <taxon>Magnoliopsida</taxon>
        <taxon>eudicotyledons</taxon>
        <taxon>Gunneridae</taxon>
        <taxon>Pentapetalae</taxon>
        <taxon>rosids</taxon>
        <taxon>fabids</taxon>
        <taxon>Rosales</taxon>
        <taxon>Moraceae</taxon>
        <taxon>Ficeae</taxon>
        <taxon>Ficus</taxon>
    </lineage>
</organism>
<dbReference type="AlphaFoldDB" id="A0AA88E9S5"/>
<dbReference type="EMBL" id="BTGU01000953">
    <property type="protein sequence ID" value="GMN69853.1"/>
    <property type="molecule type" value="Genomic_DNA"/>
</dbReference>
<dbReference type="Proteomes" id="UP001187192">
    <property type="component" value="Unassembled WGS sequence"/>
</dbReference>
<gene>
    <name evidence="1" type="ORF">TIFTF001_038899</name>
</gene>
<reference evidence="1" key="1">
    <citation type="submission" date="2023-07" db="EMBL/GenBank/DDBJ databases">
        <title>draft genome sequence of fig (Ficus carica).</title>
        <authorList>
            <person name="Takahashi T."/>
            <person name="Nishimura K."/>
        </authorList>
    </citation>
    <scope>NUCLEOTIDE SEQUENCE</scope>
</reference>
<keyword evidence="2" id="KW-1185">Reference proteome</keyword>
<proteinExistence type="predicted"/>
<accession>A0AA88E9S5</accession>
<evidence type="ECO:0000313" key="2">
    <source>
        <dbReference type="Proteomes" id="UP001187192"/>
    </source>
</evidence>
<evidence type="ECO:0000313" key="1">
    <source>
        <dbReference type="EMBL" id="GMN69853.1"/>
    </source>
</evidence>
<name>A0AA88E9S5_FICCA</name>
<protein>
    <submittedName>
        <fullName evidence="1">Uncharacterized protein</fullName>
    </submittedName>
</protein>
<comment type="caution">
    <text evidence="1">The sequence shown here is derived from an EMBL/GenBank/DDBJ whole genome shotgun (WGS) entry which is preliminary data.</text>
</comment>